<accession>A0A090QX78</accession>
<evidence type="ECO:0000313" key="2">
    <source>
        <dbReference type="Proteomes" id="UP000029227"/>
    </source>
</evidence>
<name>A0A090QX78_9GAMM</name>
<comment type="caution">
    <text evidence="1">The sequence shown here is derived from an EMBL/GenBank/DDBJ whole genome shotgun (WGS) entry which is preliminary data.</text>
</comment>
<gene>
    <name evidence="1" type="ORF">JCM19237_2550</name>
</gene>
<organism evidence="1 2">
    <name type="scientific">Photobacterium aphoticum</name>
    <dbReference type="NCBI Taxonomy" id="754436"/>
    <lineage>
        <taxon>Bacteria</taxon>
        <taxon>Pseudomonadati</taxon>
        <taxon>Pseudomonadota</taxon>
        <taxon>Gammaproteobacteria</taxon>
        <taxon>Vibrionales</taxon>
        <taxon>Vibrionaceae</taxon>
        <taxon>Photobacterium</taxon>
    </lineage>
</organism>
<dbReference type="Proteomes" id="UP000029227">
    <property type="component" value="Unassembled WGS sequence"/>
</dbReference>
<dbReference type="STRING" id="754436.JCM19237_2550"/>
<sequence length="44" mass="4940">MPWEFAAIAMKKAFLRIKSLNFFPNKCLRPAVALCDGLAGFHKS</sequence>
<reference evidence="1 2" key="1">
    <citation type="journal article" date="2014" name="Genome Announc.">
        <title>Draft Genome Sequences of Two Vibrionaceae Species, Vibrio ponticus C121 and Photobacterium aphoticum C119, Isolated as Coral Reef Microbiota.</title>
        <authorList>
            <person name="Al-saari N."/>
            <person name="Meirelles P.M."/>
            <person name="Mino S."/>
            <person name="Suda W."/>
            <person name="Oshima K."/>
            <person name="Hattori M."/>
            <person name="Ohkuma M."/>
            <person name="Thompson F.L."/>
            <person name="Gomez-Gil B."/>
            <person name="Sawabe T."/>
            <person name="Sawabe T."/>
        </authorList>
    </citation>
    <scope>NUCLEOTIDE SEQUENCE [LARGE SCALE GENOMIC DNA]</scope>
    <source>
        <strain evidence="1 2">JCM 19237</strain>
    </source>
</reference>
<proteinExistence type="predicted"/>
<protein>
    <submittedName>
        <fullName evidence="1">Uncharacterized protein</fullName>
    </submittedName>
</protein>
<dbReference type="EMBL" id="BBMN01000011">
    <property type="protein sequence ID" value="GAL06459.1"/>
    <property type="molecule type" value="Genomic_DNA"/>
</dbReference>
<evidence type="ECO:0000313" key="1">
    <source>
        <dbReference type="EMBL" id="GAL06459.1"/>
    </source>
</evidence>
<dbReference type="AlphaFoldDB" id="A0A090QX78"/>